<name>A0A1E5LGZ3_9BACI</name>
<dbReference type="InterPro" id="IPR024596">
    <property type="entry name" value="RNApol_su_b/EpuA"/>
</dbReference>
<evidence type="ECO:0008006" key="5">
    <source>
        <dbReference type="Google" id="ProtNLM"/>
    </source>
</evidence>
<organism evidence="3 4">
    <name type="scientific">Bacillus solimangrovi</name>
    <dbReference type="NCBI Taxonomy" id="1305675"/>
    <lineage>
        <taxon>Bacteria</taxon>
        <taxon>Bacillati</taxon>
        <taxon>Bacillota</taxon>
        <taxon>Bacilli</taxon>
        <taxon>Bacillales</taxon>
        <taxon>Bacillaceae</taxon>
        <taxon>Bacillus</taxon>
    </lineage>
</organism>
<comment type="caution">
    <text evidence="3">The sequence shown here is derived from an EMBL/GenBank/DDBJ whole genome shotgun (WGS) entry which is preliminary data.</text>
</comment>
<reference evidence="3 4" key="1">
    <citation type="submission" date="2016-08" db="EMBL/GenBank/DDBJ databases">
        <title>Genome of Bacillus solimangrovi GH2-4.</title>
        <authorList>
            <person name="Lim S."/>
            <person name="Kim B.-C."/>
        </authorList>
    </citation>
    <scope>NUCLEOTIDE SEQUENCE [LARGE SCALE GENOMIC DNA]</scope>
    <source>
        <strain evidence="3 4">GH2-4</strain>
    </source>
</reference>
<keyword evidence="2" id="KW-0472">Membrane</keyword>
<evidence type="ECO:0000256" key="1">
    <source>
        <dbReference type="SAM" id="MobiDB-lite"/>
    </source>
</evidence>
<feature type="region of interest" description="Disordered" evidence="1">
    <location>
        <begin position="1"/>
        <end position="27"/>
    </location>
</feature>
<evidence type="ECO:0000256" key="2">
    <source>
        <dbReference type="SAM" id="Phobius"/>
    </source>
</evidence>
<dbReference type="Pfam" id="PF11772">
    <property type="entry name" value="EpuA"/>
    <property type="match status" value="1"/>
</dbReference>
<protein>
    <recommendedName>
        <fullName evidence="5">Hydroxymyristoyl-ACP dehydratase</fullName>
    </recommendedName>
</protein>
<dbReference type="AlphaFoldDB" id="A0A1E5LGZ3"/>
<dbReference type="STRING" id="1305675.BFG57_12525"/>
<dbReference type="EMBL" id="MJEH01000013">
    <property type="protein sequence ID" value="OEH93342.1"/>
    <property type="molecule type" value="Genomic_DNA"/>
</dbReference>
<accession>A0A1E5LGZ3</accession>
<keyword evidence="2" id="KW-0812">Transmembrane</keyword>
<dbReference type="Proteomes" id="UP000095209">
    <property type="component" value="Unassembled WGS sequence"/>
</dbReference>
<dbReference type="RefSeq" id="WP_069716684.1">
    <property type="nucleotide sequence ID" value="NZ_MJEH01000013.1"/>
</dbReference>
<proteinExistence type="predicted"/>
<sequence length="101" mass="11319">MSEDIQLKSDPSKSINERNQGEMKEREQLINGEKRALRRRGVRLIPIWARVLIVLLLISLSLMSGLMVGYGVIGDGKATDALDRSTWTKVIDIVIKDTPSN</sequence>
<keyword evidence="4" id="KW-1185">Reference proteome</keyword>
<gene>
    <name evidence="3" type="ORF">BFG57_12525</name>
</gene>
<evidence type="ECO:0000313" key="4">
    <source>
        <dbReference type="Proteomes" id="UP000095209"/>
    </source>
</evidence>
<keyword evidence="2" id="KW-1133">Transmembrane helix</keyword>
<feature type="transmembrane region" description="Helical" evidence="2">
    <location>
        <begin position="47"/>
        <end position="73"/>
    </location>
</feature>
<dbReference type="OrthoDB" id="2300232at2"/>
<evidence type="ECO:0000313" key="3">
    <source>
        <dbReference type="EMBL" id="OEH93342.1"/>
    </source>
</evidence>